<dbReference type="SUPFAM" id="SSF88713">
    <property type="entry name" value="Glycoside hydrolase/deacetylase"/>
    <property type="match status" value="1"/>
</dbReference>
<dbReference type="CDD" id="cd10918">
    <property type="entry name" value="CE4_NodB_like_5s_6s"/>
    <property type="match status" value="1"/>
</dbReference>
<dbReference type="InterPro" id="IPR051398">
    <property type="entry name" value="Polysacch_Deacetylase"/>
</dbReference>
<name>A0AA37K7N0_9BACT</name>
<comment type="caution">
    <text evidence="4">The sequence shown here is derived from an EMBL/GenBank/DDBJ whole genome shotgun (WGS) entry which is preliminary data.</text>
</comment>
<evidence type="ECO:0000256" key="2">
    <source>
        <dbReference type="ARBA" id="ARBA00022729"/>
    </source>
</evidence>
<protein>
    <recommendedName>
        <fullName evidence="3">NodB homology domain-containing protein</fullName>
    </recommendedName>
</protein>
<reference evidence="4" key="1">
    <citation type="submission" date="2022-01" db="EMBL/GenBank/DDBJ databases">
        <title>Novel bile acid biosynthetic pathways are enriched in the microbiome of centenarians.</title>
        <authorList>
            <person name="Sato Y."/>
            <person name="Atarashi K."/>
            <person name="Plichta R.D."/>
            <person name="Arai Y."/>
            <person name="Sasajima S."/>
            <person name="Kearney M.S."/>
            <person name="Suda W."/>
            <person name="Takeshita K."/>
            <person name="Sasaki T."/>
            <person name="Okamoto S."/>
            <person name="Skelly N.A."/>
            <person name="Okamura Y."/>
            <person name="Vlamakis H."/>
            <person name="Li Y."/>
            <person name="Tanoue T."/>
            <person name="Takei H."/>
            <person name="Nittono H."/>
            <person name="Narushima S."/>
            <person name="Irie J."/>
            <person name="Itoh H."/>
            <person name="Moriya K."/>
            <person name="Sugiura Y."/>
            <person name="Suematsu M."/>
            <person name="Moritoki N."/>
            <person name="Shibata S."/>
            <person name="Littman R.D."/>
            <person name="Fischbach A.M."/>
            <person name="Uwamino Y."/>
            <person name="Inoue T."/>
            <person name="Honda A."/>
            <person name="Hattori M."/>
            <person name="Murai T."/>
            <person name="Xavier J.R."/>
            <person name="Hirose N."/>
            <person name="Honda K."/>
        </authorList>
    </citation>
    <scope>NUCLEOTIDE SEQUENCE</scope>
    <source>
        <strain evidence="4">CE91-St3</strain>
    </source>
</reference>
<evidence type="ECO:0000256" key="1">
    <source>
        <dbReference type="ARBA" id="ARBA00004613"/>
    </source>
</evidence>
<dbReference type="Gene3D" id="3.20.20.370">
    <property type="entry name" value="Glycoside hydrolase/deacetylase"/>
    <property type="match status" value="1"/>
</dbReference>
<dbReference type="EMBL" id="BQNZ01000001">
    <property type="protein sequence ID" value="GKH71594.1"/>
    <property type="molecule type" value="Genomic_DNA"/>
</dbReference>
<organism evidence="4 5">
    <name type="scientific">Parabacteroides merdae</name>
    <dbReference type="NCBI Taxonomy" id="46503"/>
    <lineage>
        <taxon>Bacteria</taxon>
        <taxon>Pseudomonadati</taxon>
        <taxon>Bacteroidota</taxon>
        <taxon>Bacteroidia</taxon>
        <taxon>Bacteroidales</taxon>
        <taxon>Tannerellaceae</taxon>
        <taxon>Parabacteroides</taxon>
    </lineage>
</organism>
<dbReference type="PANTHER" id="PTHR34216">
    <property type="match status" value="1"/>
</dbReference>
<comment type="subcellular location">
    <subcellularLocation>
        <location evidence="1">Secreted</location>
    </subcellularLocation>
</comment>
<sequence length="243" mass="28552">MRKTIKRALLWFSSLLHHNKKSKILYYHDVYSDQKYTDMGTSLDRFAQHIKVIRDAGFSIQAKIQNPYKEVMICFDDGFRGIYDTKQFFIENGLRPTVFLAISLIGTPGYLNKDEILELQKAGFIFQCHAWNHSDLTKFTKEELVRELCESKKTLTELLGRTVDEICFPIGYFSQLILDECERYGYHTMYSSIPGNYFDELYVDGLRTRNLLQFANETEVKLVLHGGNEMIHSRYVKMHWRGE</sequence>
<evidence type="ECO:0000259" key="3">
    <source>
        <dbReference type="PROSITE" id="PS51677"/>
    </source>
</evidence>
<dbReference type="Proteomes" id="UP001055114">
    <property type="component" value="Unassembled WGS sequence"/>
</dbReference>
<gene>
    <name evidence="4" type="ORF">CE91St3_14570</name>
</gene>
<evidence type="ECO:0000313" key="4">
    <source>
        <dbReference type="EMBL" id="GKH71594.1"/>
    </source>
</evidence>
<dbReference type="GO" id="GO:0005576">
    <property type="term" value="C:extracellular region"/>
    <property type="evidence" value="ECO:0007669"/>
    <property type="project" value="UniProtKB-SubCell"/>
</dbReference>
<feature type="domain" description="NodB homology" evidence="3">
    <location>
        <begin position="69"/>
        <end position="243"/>
    </location>
</feature>
<dbReference type="PANTHER" id="PTHR34216:SF3">
    <property type="entry name" value="POLY-BETA-1,6-N-ACETYL-D-GLUCOSAMINE N-DEACETYLASE"/>
    <property type="match status" value="1"/>
</dbReference>
<dbReference type="InterPro" id="IPR002509">
    <property type="entry name" value="NODB_dom"/>
</dbReference>
<dbReference type="PROSITE" id="PS51677">
    <property type="entry name" value="NODB"/>
    <property type="match status" value="1"/>
</dbReference>
<dbReference type="RefSeq" id="WP_151203512.1">
    <property type="nucleotide sequence ID" value="NZ_JADNDR010000001.1"/>
</dbReference>
<dbReference type="GO" id="GO:0016810">
    <property type="term" value="F:hydrolase activity, acting on carbon-nitrogen (but not peptide) bonds"/>
    <property type="evidence" value="ECO:0007669"/>
    <property type="project" value="InterPro"/>
</dbReference>
<dbReference type="GO" id="GO:0005975">
    <property type="term" value="P:carbohydrate metabolic process"/>
    <property type="evidence" value="ECO:0007669"/>
    <property type="project" value="InterPro"/>
</dbReference>
<accession>A0AA37K7N0</accession>
<keyword evidence="2" id="KW-0732">Signal</keyword>
<dbReference type="Pfam" id="PF01522">
    <property type="entry name" value="Polysacc_deac_1"/>
    <property type="match status" value="1"/>
</dbReference>
<evidence type="ECO:0000313" key="5">
    <source>
        <dbReference type="Proteomes" id="UP001055114"/>
    </source>
</evidence>
<dbReference type="AlphaFoldDB" id="A0AA37K7N0"/>
<dbReference type="InterPro" id="IPR011330">
    <property type="entry name" value="Glyco_hydro/deAcase_b/a-brl"/>
</dbReference>
<proteinExistence type="predicted"/>